<organism evidence="2 3">
    <name type="scientific">Panicum hallii var. hallii</name>
    <dbReference type="NCBI Taxonomy" id="1504633"/>
    <lineage>
        <taxon>Eukaryota</taxon>
        <taxon>Viridiplantae</taxon>
        <taxon>Streptophyta</taxon>
        <taxon>Embryophyta</taxon>
        <taxon>Tracheophyta</taxon>
        <taxon>Spermatophyta</taxon>
        <taxon>Magnoliopsida</taxon>
        <taxon>Liliopsida</taxon>
        <taxon>Poales</taxon>
        <taxon>Poaceae</taxon>
        <taxon>PACMAD clade</taxon>
        <taxon>Panicoideae</taxon>
        <taxon>Panicodae</taxon>
        <taxon>Paniceae</taxon>
        <taxon>Panicinae</taxon>
        <taxon>Panicum</taxon>
        <taxon>Panicum sect. Panicum</taxon>
    </lineage>
</organism>
<dbReference type="PANTHER" id="PTHR31210">
    <property type="entry name" value="OS06G0731900 PROTEIN"/>
    <property type="match status" value="1"/>
</dbReference>
<dbReference type="Proteomes" id="UP000244336">
    <property type="component" value="Chromosome 7"/>
</dbReference>
<protein>
    <recommendedName>
        <fullName evidence="4">DUF707 domain-containing protein</fullName>
    </recommendedName>
</protein>
<dbReference type="AlphaFoldDB" id="A0A2T7D198"/>
<feature type="region of interest" description="Disordered" evidence="1">
    <location>
        <begin position="386"/>
        <end position="408"/>
    </location>
</feature>
<accession>A0A2T7D198</accession>
<evidence type="ECO:0000256" key="1">
    <source>
        <dbReference type="SAM" id="MobiDB-lite"/>
    </source>
</evidence>
<proteinExistence type="predicted"/>
<reference evidence="2 3" key="1">
    <citation type="submission" date="2018-04" db="EMBL/GenBank/DDBJ databases">
        <title>WGS assembly of Panicum hallii var. hallii HAL2.</title>
        <authorList>
            <person name="Lovell J."/>
            <person name="Jenkins J."/>
            <person name="Lowry D."/>
            <person name="Mamidi S."/>
            <person name="Sreedasyam A."/>
            <person name="Weng X."/>
            <person name="Barry K."/>
            <person name="Bonette J."/>
            <person name="Campitelli B."/>
            <person name="Daum C."/>
            <person name="Gordon S."/>
            <person name="Gould B."/>
            <person name="Lipzen A."/>
            <person name="MacQueen A."/>
            <person name="Palacio-Mejia J."/>
            <person name="Plott C."/>
            <person name="Shakirov E."/>
            <person name="Shu S."/>
            <person name="Yoshinaga Y."/>
            <person name="Zane M."/>
            <person name="Rokhsar D."/>
            <person name="Grimwood J."/>
            <person name="Schmutz J."/>
            <person name="Juenger T."/>
        </authorList>
    </citation>
    <scope>NUCLEOTIDE SEQUENCE [LARGE SCALE GENOMIC DNA]</scope>
    <source>
        <strain evidence="3">cv. HAL2</strain>
    </source>
</reference>
<keyword evidence="3" id="KW-1185">Reference proteome</keyword>
<evidence type="ECO:0008006" key="4">
    <source>
        <dbReference type="Google" id="ProtNLM"/>
    </source>
</evidence>
<sequence>MGSAFSSNAKGLSLRRIGSAAATVCVALLLVVAGGVATLHHRDNAPVLGGFLVEDRGTTMRRVPRKMLLAEAVEPAKGLRKIRGASKRRPSSGSEPLPRGVVHDTTNLEMEPSLAGDPEHRKNQQQEAAATTTPAKPKSLLAVPVGFKNKAVVDKLVSKFPAGDFTVMLFHYDGAVEQWGDLEWSGRAVHVAARGQTKWWFAKRFLHPDVVAEYDYVFVWDEDIEVDAFDPTRYLDVVRREGLEVSQPALDRRSEIHHAITARALAPAPGGVHRRVRDARCGDGGGSAGPPCAGWVEVMVPVFSRAAWRCAWGMVQNDLVHGWGLDYRLGYCAQGDRAVNVGVVDSEYVLHRGVPMLGDGGKSAGRAAVRRRSFKEMQIFNRRWEEAAAEDESWTDPYAGQPATASSR</sequence>
<dbReference type="InterPro" id="IPR007877">
    <property type="entry name" value="DUF707"/>
</dbReference>
<dbReference type="EMBL" id="CM009755">
    <property type="protein sequence ID" value="PUZ49378.1"/>
    <property type="molecule type" value="Genomic_DNA"/>
</dbReference>
<evidence type="ECO:0000313" key="3">
    <source>
        <dbReference type="Proteomes" id="UP000244336"/>
    </source>
</evidence>
<dbReference type="Gramene" id="PUZ49378">
    <property type="protein sequence ID" value="PUZ49378"/>
    <property type="gene ID" value="GQ55_7G321200"/>
</dbReference>
<evidence type="ECO:0000313" key="2">
    <source>
        <dbReference type="EMBL" id="PUZ49378.1"/>
    </source>
</evidence>
<feature type="compositionally biased region" description="Basic residues" evidence="1">
    <location>
        <begin position="80"/>
        <end position="90"/>
    </location>
</feature>
<feature type="region of interest" description="Disordered" evidence="1">
    <location>
        <begin position="80"/>
        <end position="135"/>
    </location>
</feature>
<gene>
    <name evidence="2" type="ORF">GQ55_7G321200</name>
</gene>
<dbReference type="STRING" id="1504633.A0A2T7D198"/>
<dbReference type="Pfam" id="PF05212">
    <property type="entry name" value="DUF707"/>
    <property type="match status" value="1"/>
</dbReference>
<dbReference type="OrthoDB" id="658422at2759"/>
<name>A0A2T7D198_9POAL</name>
<dbReference type="PANTHER" id="PTHR31210:SF84">
    <property type="entry name" value="OS07G0414700 PROTEIN"/>
    <property type="match status" value="1"/>
</dbReference>